<dbReference type="Pfam" id="PF00416">
    <property type="entry name" value="Ribosomal_S13"/>
    <property type="match status" value="1"/>
</dbReference>
<dbReference type="GO" id="GO:0019843">
    <property type="term" value="F:rRNA binding"/>
    <property type="evidence" value="ECO:0007669"/>
    <property type="project" value="UniProtKB-UniRule"/>
</dbReference>
<dbReference type="NCBIfam" id="TIGR03631">
    <property type="entry name" value="uS13_bact"/>
    <property type="match status" value="1"/>
</dbReference>
<proteinExistence type="inferred from homology"/>
<evidence type="ECO:0000256" key="6">
    <source>
        <dbReference type="ARBA" id="ARBA00035166"/>
    </source>
</evidence>
<keyword evidence="7" id="KW-0820">tRNA-binding</keyword>
<organism evidence="10 11">
    <name type="scientific">Candidatus Kaiserbacteria bacterium RIFCSPHIGHO2_01_FULL_54_36</name>
    <dbReference type="NCBI Taxonomy" id="1798482"/>
    <lineage>
        <taxon>Bacteria</taxon>
        <taxon>Candidatus Kaiseribacteriota</taxon>
    </lineage>
</organism>
<evidence type="ECO:0000256" key="3">
    <source>
        <dbReference type="ARBA" id="ARBA00022884"/>
    </source>
</evidence>
<comment type="caution">
    <text evidence="10">The sequence shown here is derived from an EMBL/GenBank/DDBJ whole genome shotgun (WGS) entry which is preliminary data.</text>
</comment>
<dbReference type="HAMAP" id="MF_01315">
    <property type="entry name" value="Ribosomal_uS13"/>
    <property type="match status" value="1"/>
</dbReference>
<keyword evidence="5 7" id="KW-0687">Ribonucleoprotein</keyword>
<feature type="compositionally biased region" description="Polar residues" evidence="9">
    <location>
        <begin position="102"/>
        <end position="119"/>
    </location>
</feature>
<accession>A0A1F6CLJ0</accession>
<dbReference type="GO" id="GO:0015935">
    <property type="term" value="C:small ribosomal subunit"/>
    <property type="evidence" value="ECO:0007669"/>
    <property type="project" value="TreeGrafter"/>
</dbReference>
<evidence type="ECO:0000256" key="8">
    <source>
        <dbReference type="RuleBase" id="RU003830"/>
    </source>
</evidence>
<gene>
    <name evidence="7" type="primary">rpsM</name>
    <name evidence="10" type="ORF">A2763_01510</name>
</gene>
<dbReference type="Gene3D" id="1.10.8.50">
    <property type="match status" value="1"/>
</dbReference>
<evidence type="ECO:0000256" key="9">
    <source>
        <dbReference type="SAM" id="MobiDB-lite"/>
    </source>
</evidence>
<dbReference type="EMBL" id="MFKV01000025">
    <property type="protein sequence ID" value="OGG49851.1"/>
    <property type="molecule type" value="Genomic_DNA"/>
</dbReference>
<evidence type="ECO:0000256" key="7">
    <source>
        <dbReference type="HAMAP-Rule" id="MF_01315"/>
    </source>
</evidence>
<dbReference type="STRING" id="1798482.A2763_01510"/>
<dbReference type="PANTHER" id="PTHR10871">
    <property type="entry name" value="30S RIBOSOMAL PROTEIN S13/40S RIBOSOMAL PROTEIN S18"/>
    <property type="match status" value="1"/>
</dbReference>
<dbReference type="GO" id="GO:0000049">
    <property type="term" value="F:tRNA binding"/>
    <property type="evidence" value="ECO:0007669"/>
    <property type="project" value="UniProtKB-UniRule"/>
</dbReference>
<evidence type="ECO:0000256" key="5">
    <source>
        <dbReference type="ARBA" id="ARBA00023274"/>
    </source>
</evidence>
<evidence type="ECO:0000313" key="10">
    <source>
        <dbReference type="EMBL" id="OGG49851.1"/>
    </source>
</evidence>
<dbReference type="SUPFAM" id="SSF46946">
    <property type="entry name" value="S13-like H2TH domain"/>
    <property type="match status" value="1"/>
</dbReference>
<comment type="similarity">
    <text evidence="1 7 8">Belongs to the universal ribosomal protein uS13 family.</text>
</comment>
<evidence type="ECO:0000256" key="2">
    <source>
        <dbReference type="ARBA" id="ARBA00022730"/>
    </source>
</evidence>
<keyword evidence="3 7" id="KW-0694">RNA-binding</keyword>
<dbReference type="Gene3D" id="4.10.910.10">
    <property type="entry name" value="30s ribosomal protein s13, domain 2"/>
    <property type="match status" value="1"/>
</dbReference>
<feature type="region of interest" description="Disordered" evidence="9">
    <location>
        <begin position="86"/>
        <end position="127"/>
    </location>
</feature>
<dbReference type="AlphaFoldDB" id="A0A1F6CLJ0"/>
<evidence type="ECO:0000313" key="11">
    <source>
        <dbReference type="Proteomes" id="UP000178370"/>
    </source>
</evidence>
<dbReference type="GO" id="GO:0003735">
    <property type="term" value="F:structural constituent of ribosome"/>
    <property type="evidence" value="ECO:0007669"/>
    <property type="project" value="InterPro"/>
</dbReference>
<dbReference type="GO" id="GO:0006412">
    <property type="term" value="P:translation"/>
    <property type="evidence" value="ECO:0007669"/>
    <property type="project" value="UniProtKB-UniRule"/>
</dbReference>
<reference evidence="10 11" key="1">
    <citation type="journal article" date="2016" name="Nat. Commun.">
        <title>Thousands of microbial genomes shed light on interconnected biogeochemical processes in an aquifer system.</title>
        <authorList>
            <person name="Anantharaman K."/>
            <person name="Brown C.T."/>
            <person name="Hug L.A."/>
            <person name="Sharon I."/>
            <person name="Castelle C.J."/>
            <person name="Probst A.J."/>
            <person name="Thomas B.C."/>
            <person name="Singh A."/>
            <person name="Wilkins M.J."/>
            <person name="Karaoz U."/>
            <person name="Brodie E.L."/>
            <person name="Williams K.H."/>
            <person name="Hubbard S.S."/>
            <person name="Banfield J.F."/>
        </authorList>
    </citation>
    <scope>NUCLEOTIDE SEQUENCE [LARGE SCALE GENOMIC DNA]</scope>
</reference>
<dbReference type="Proteomes" id="UP000178370">
    <property type="component" value="Unassembled WGS sequence"/>
</dbReference>
<comment type="function">
    <text evidence="7">Located at the top of the head of the 30S subunit, it contacts several helices of the 16S rRNA. In the 70S ribosome it contacts the 23S rRNA (bridge B1a) and protein L5 of the 50S subunit (bridge B1b), connecting the 2 subunits; these bridges are implicated in subunit movement. Contacts the tRNAs in the A and P-sites.</text>
</comment>
<dbReference type="InterPro" id="IPR019980">
    <property type="entry name" value="Ribosomal_uS13_bac-type"/>
</dbReference>
<dbReference type="InterPro" id="IPR010979">
    <property type="entry name" value="Ribosomal_uS13-like_H2TH"/>
</dbReference>
<protein>
    <recommendedName>
        <fullName evidence="6 7">Small ribosomal subunit protein uS13</fullName>
    </recommendedName>
</protein>
<dbReference type="GO" id="GO:0005829">
    <property type="term" value="C:cytosol"/>
    <property type="evidence" value="ECO:0007669"/>
    <property type="project" value="TreeGrafter"/>
</dbReference>
<name>A0A1F6CLJ0_9BACT</name>
<evidence type="ECO:0000256" key="1">
    <source>
        <dbReference type="ARBA" id="ARBA00008080"/>
    </source>
</evidence>
<evidence type="ECO:0000256" key="4">
    <source>
        <dbReference type="ARBA" id="ARBA00022980"/>
    </source>
</evidence>
<dbReference type="InterPro" id="IPR001892">
    <property type="entry name" value="Ribosomal_uS13"/>
</dbReference>
<dbReference type="PIRSF" id="PIRSF002134">
    <property type="entry name" value="Ribosomal_S13"/>
    <property type="match status" value="1"/>
</dbReference>
<dbReference type="FunFam" id="1.10.8.50:FF:000001">
    <property type="entry name" value="30S ribosomal protein S13"/>
    <property type="match status" value="1"/>
</dbReference>
<comment type="subunit">
    <text evidence="7">Part of the 30S ribosomal subunit. Forms a loose heterodimer with protein S19. Forms two bridges to the 50S subunit in the 70S ribosome.</text>
</comment>
<dbReference type="InterPro" id="IPR027437">
    <property type="entry name" value="Rbsml_uS13_C"/>
</dbReference>
<keyword evidence="4 7" id="KW-0689">Ribosomal protein</keyword>
<keyword evidence="2 7" id="KW-0699">rRNA-binding</keyword>
<feature type="compositionally biased region" description="Basic residues" evidence="9">
    <location>
        <begin position="87"/>
        <end position="96"/>
    </location>
</feature>
<sequence length="127" mass="14434">MMRIAGVTIPDEKHLEIGLTSIFGVGRSRAQATLKSLRIDADKRPKQLSPKEEAALREAIEKFSVEGELRRDISTNIRRLKDIKSYRGSRHAKHLPARGQRSKTNSRTVRGNVRKTMTSGRRKLEKT</sequence>
<dbReference type="PANTHER" id="PTHR10871:SF1">
    <property type="entry name" value="SMALL RIBOSOMAL SUBUNIT PROTEIN US13M"/>
    <property type="match status" value="1"/>
</dbReference>
<dbReference type="PROSITE" id="PS50159">
    <property type="entry name" value="RIBOSOMAL_S13_2"/>
    <property type="match status" value="1"/>
</dbReference>